<organism evidence="1 2">
    <name type="scientific">Canavalia gladiata</name>
    <name type="common">Sword bean</name>
    <name type="synonym">Dolichos gladiatus</name>
    <dbReference type="NCBI Taxonomy" id="3824"/>
    <lineage>
        <taxon>Eukaryota</taxon>
        <taxon>Viridiplantae</taxon>
        <taxon>Streptophyta</taxon>
        <taxon>Embryophyta</taxon>
        <taxon>Tracheophyta</taxon>
        <taxon>Spermatophyta</taxon>
        <taxon>Magnoliopsida</taxon>
        <taxon>eudicotyledons</taxon>
        <taxon>Gunneridae</taxon>
        <taxon>Pentapetalae</taxon>
        <taxon>rosids</taxon>
        <taxon>fabids</taxon>
        <taxon>Fabales</taxon>
        <taxon>Fabaceae</taxon>
        <taxon>Papilionoideae</taxon>
        <taxon>50 kb inversion clade</taxon>
        <taxon>NPAAA clade</taxon>
        <taxon>indigoferoid/millettioid clade</taxon>
        <taxon>Phaseoleae</taxon>
        <taxon>Canavalia</taxon>
    </lineage>
</organism>
<evidence type="ECO:0000313" key="2">
    <source>
        <dbReference type="Proteomes" id="UP001367508"/>
    </source>
</evidence>
<keyword evidence="2" id="KW-1185">Reference proteome</keyword>
<reference evidence="1 2" key="1">
    <citation type="submission" date="2024-01" db="EMBL/GenBank/DDBJ databases">
        <title>The genomes of 5 underutilized Papilionoideae crops provide insights into root nodulation and disease resistanc.</title>
        <authorList>
            <person name="Jiang F."/>
        </authorList>
    </citation>
    <scope>NUCLEOTIDE SEQUENCE [LARGE SCALE GENOMIC DNA]</scope>
    <source>
        <strain evidence="1">LVBAO_FW01</strain>
        <tissue evidence="1">Leaves</tissue>
    </source>
</reference>
<name>A0AAN9PNF2_CANGL</name>
<gene>
    <name evidence="1" type="ORF">VNO77_44030</name>
</gene>
<sequence length="263" mass="29102">MNGKTASENSSKSGESFVPAIMDLRSDDDVEEFEKAISEKRYGKEIMRNEDLEEVTAFKEGHSEGAIYKYSHYEYCMAGDLQKTRPEMNGSQSSQLLVSNAEANQACEVVNMAQEAVGGAGQKVQSRRENHGHWNKGFGKRNGLSPTRGYRAGRACGVGNIWSQVWGGSSENNVAKAQRMGKIRGTRTDGVSRMQTYSAQGQRLGGDYVETVNGEGQVRLTRMKSMLRNRHIKCLMKDLAETQIQSKGEGAGIQQGLRQQHLQ</sequence>
<evidence type="ECO:0000313" key="1">
    <source>
        <dbReference type="EMBL" id="KAK7306110.1"/>
    </source>
</evidence>
<proteinExistence type="predicted"/>
<dbReference type="Proteomes" id="UP001367508">
    <property type="component" value="Unassembled WGS sequence"/>
</dbReference>
<accession>A0AAN9PNF2</accession>
<comment type="caution">
    <text evidence="1">The sequence shown here is derived from an EMBL/GenBank/DDBJ whole genome shotgun (WGS) entry which is preliminary data.</text>
</comment>
<protein>
    <submittedName>
        <fullName evidence="1">Uncharacterized protein</fullName>
    </submittedName>
</protein>
<dbReference type="EMBL" id="JAYMYQ010000011">
    <property type="protein sequence ID" value="KAK7306110.1"/>
    <property type="molecule type" value="Genomic_DNA"/>
</dbReference>
<dbReference type="AlphaFoldDB" id="A0AAN9PNF2"/>